<keyword evidence="3" id="KW-1185">Reference proteome</keyword>
<dbReference type="Proteomes" id="UP000317036">
    <property type="component" value="Unassembled WGS sequence"/>
</dbReference>
<dbReference type="Gene3D" id="3.20.20.150">
    <property type="entry name" value="Divalent-metal-dependent TIM barrel enzymes"/>
    <property type="match status" value="1"/>
</dbReference>
<evidence type="ECO:0000259" key="1">
    <source>
        <dbReference type="Pfam" id="PF01261"/>
    </source>
</evidence>
<dbReference type="SUPFAM" id="SSF51658">
    <property type="entry name" value="Xylose isomerase-like"/>
    <property type="match status" value="1"/>
</dbReference>
<proteinExistence type="predicted"/>
<reference evidence="2 3" key="1">
    <citation type="submission" date="2019-07" db="EMBL/GenBank/DDBJ databases">
        <authorList>
            <person name="Kim J."/>
        </authorList>
    </citation>
    <scope>NUCLEOTIDE SEQUENCE [LARGE SCALE GENOMIC DNA]</scope>
    <source>
        <strain evidence="2 3">JC52</strain>
    </source>
</reference>
<organism evidence="2 3">
    <name type="scientific">Paenibacillus cremeus</name>
    <dbReference type="NCBI Taxonomy" id="2163881"/>
    <lineage>
        <taxon>Bacteria</taxon>
        <taxon>Bacillati</taxon>
        <taxon>Bacillota</taxon>
        <taxon>Bacilli</taxon>
        <taxon>Bacillales</taxon>
        <taxon>Paenibacillaceae</taxon>
        <taxon>Paenibacillus</taxon>
    </lineage>
</organism>
<dbReference type="OrthoDB" id="9801960at2"/>
<comment type="caution">
    <text evidence="2">The sequence shown here is derived from an EMBL/GenBank/DDBJ whole genome shotgun (WGS) entry which is preliminary data.</text>
</comment>
<dbReference type="AlphaFoldDB" id="A0A559K6X4"/>
<dbReference type="GO" id="GO:0016853">
    <property type="term" value="F:isomerase activity"/>
    <property type="evidence" value="ECO:0007669"/>
    <property type="project" value="UniProtKB-KW"/>
</dbReference>
<keyword evidence="2" id="KW-0413">Isomerase</keyword>
<gene>
    <name evidence="2" type="ORF">FPZ49_21455</name>
</gene>
<accession>A0A559K6X4</accession>
<dbReference type="Pfam" id="PF01261">
    <property type="entry name" value="AP_endonuc_2"/>
    <property type="match status" value="1"/>
</dbReference>
<evidence type="ECO:0000313" key="2">
    <source>
        <dbReference type="EMBL" id="TVY07879.1"/>
    </source>
</evidence>
<evidence type="ECO:0000313" key="3">
    <source>
        <dbReference type="Proteomes" id="UP000317036"/>
    </source>
</evidence>
<dbReference type="InterPro" id="IPR050312">
    <property type="entry name" value="IolE/XylAMocC-like"/>
</dbReference>
<dbReference type="InterPro" id="IPR013022">
    <property type="entry name" value="Xyl_isomerase-like_TIM-brl"/>
</dbReference>
<sequence>MRLSTSTNFFAYRLSGEYTPFAEALSRCKAAGFHVLDVNFCASLNGASDLAEDNWRERIEQLRDEAEKLGVVFTQSHPVFLTGHIGKYTAEKLEIYHEMMRRSIEASSILGVKWAVLHPIPGKPEADFDEAAIIRENLEFHGPALELAKKCGVGIAFENMIERSTRRFSSRAAELVGLIDSINDPGVGACWDFGHSNFITRDQRDELRLLGKRLKATHINDNYGKEDEHMLPFHGSVDWHELLPVLAEIGYEGDFTFETHQEFTRLPEHLKDLVAHTAYEIGMYCMSLIRLDTFKILEYDKKKHY</sequence>
<name>A0A559K6X4_9BACL</name>
<dbReference type="InterPro" id="IPR036237">
    <property type="entry name" value="Xyl_isomerase-like_sf"/>
</dbReference>
<protein>
    <submittedName>
        <fullName evidence="2">Sugar phosphate isomerase/epimerase</fullName>
    </submittedName>
</protein>
<feature type="domain" description="Xylose isomerase-like TIM barrel" evidence="1">
    <location>
        <begin position="26"/>
        <end position="261"/>
    </location>
</feature>
<dbReference type="RefSeq" id="WP_144850744.1">
    <property type="nucleotide sequence ID" value="NZ_VNJI01000030.1"/>
</dbReference>
<dbReference type="EMBL" id="VNJI01000030">
    <property type="protein sequence ID" value="TVY07879.1"/>
    <property type="molecule type" value="Genomic_DNA"/>
</dbReference>
<dbReference type="PANTHER" id="PTHR12110">
    <property type="entry name" value="HYDROXYPYRUVATE ISOMERASE"/>
    <property type="match status" value="1"/>
</dbReference>